<keyword evidence="3" id="KW-0472">Membrane</keyword>
<protein>
    <recommendedName>
        <fullName evidence="4">Glycoside hydrolase family 42 N-terminal domain-containing protein</fullName>
    </recommendedName>
</protein>
<keyword evidence="1" id="KW-0378">Hydrolase</keyword>
<feature type="transmembrane region" description="Helical" evidence="3">
    <location>
        <begin position="5"/>
        <end position="22"/>
    </location>
</feature>
<sequence>MKKIFTILIIIAAIAGILLYLGRQTADPNRKIDWGTTYSKLFAQKMGLDWQKVYLEILDDLKIKNLRLIAYWSEIEPEKEVFNFSDLDWQIQEAGKRNAKIILAVGRKLPRWPECHEPEWAKKLELDLNAALYLKSNEKEYLLGYIEKTINHYKANPNIIAWEVENEPFLNFGECPALNVQLLDEEIALVHRLDSRPVVVTDSGELSFWVRAADRADIFGTTMYRWVWSPYLGNYKYPIPPAFFRIKERLVWLFVGQEKPFVVIELQGEPWQHKQIYEISQDEQMKNLPFNEFKSVFSYAKATGFSEYYLWGAEWWWSLKQNGYPEYWEYVKQLLISNS</sequence>
<keyword evidence="2" id="KW-0326">Glycosidase</keyword>
<accession>A0A2H0KRS6</accession>
<evidence type="ECO:0000259" key="4">
    <source>
        <dbReference type="Pfam" id="PF02449"/>
    </source>
</evidence>
<name>A0A2H0KRS6_9BACT</name>
<dbReference type="Gene3D" id="3.20.20.80">
    <property type="entry name" value="Glycosidases"/>
    <property type="match status" value="1"/>
</dbReference>
<keyword evidence="3" id="KW-0812">Transmembrane</keyword>
<dbReference type="GO" id="GO:0005975">
    <property type="term" value="P:carbohydrate metabolic process"/>
    <property type="evidence" value="ECO:0007669"/>
    <property type="project" value="InterPro"/>
</dbReference>
<evidence type="ECO:0000256" key="2">
    <source>
        <dbReference type="ARBA" id="ARBA00023295"/>
    </source>
</evidence>
<dbReference type="SUPFAM" id="SSF51445">
    <property type="entry name" value="(Trans)glycosidases"/>
    <property type="match status" value="1"/>
</dbReference>
<dbReference type="GO" id="GO:0004565">
    <property type="term" value="F:beta-galactosidase activity"/>
    <property type="evidence" value="ECO:0007669"/>
    <property type="project" value="InterPro"/>
</dbReference>
<gene>
    <name evidence="5" type="ORF">COV84_04430</name>
</gene>
<comment type="caution">
    <text evidence="5">The sequence shown here is derived from an EMBL/GenBank/DDBJ whole genome shotgun (WGS) entry which is preliminary data.</text>
</comment>
<evidence type="ECO:0000313" key="6">
    <source>
        <dbReference type="Proteomes" id="UP000229317"/>
    </source>
</evidence>
<dbReference type="Pfam" id="PF02449">
    <property type="entry name" value="Glyco_hydro_42"/>
    <property type="match status" value="1"/>
</dbReference>
<dbReference type="InterPro" id="IPR013529">
    <property type="entry name" value="Glyco_hydro_42_N"/>
</dbReference>
<dbReference type="Proteomes" id="UP000229317">
    <property type="component" value="Unassembled WGS sequence"/>
</dbReference>
<dbReference type="EMBL" id="PCVO01000066">
    <property type="protein sequence ID" value="PIQ74849.1"/>
    <property type="molecule type" value="Genomic_DNA"/>
</dbReference>
<feature type="domain" description="Glycoside hydrolase family 42 N-terminal" evidence="4">
    <location>
        <begin position="63"/>
        <end position="169"/>
    </location>
</feature>
<evidence type="ECO:0000256" key="1">
    <source>
        <dbReference type="ARBA" id="ARBA00022801"/>
    </source>
</evidence>
<dbReference type="GO" id="GO:0009341">
    <property type="term" value="C:beta-galactosidase complex"/>
    <property type="evidence" value="ECO:0007669"/>
    <property type="project" value="InterPro"/>
</dbReference>
<proteinExistence type="predicted"/>
<reference evidence="5 6" key="1">
    <citation type="submission" date="2017-09" db="EMBL/GenBank/DDBJ databases">
        <title>Depth-based differentiation of microbial function through sediment-hosted aquifers and enrichment of novel symbionts in the deep terrestrial subsurface.</title>
        <authorList>
            <person name="Probst A.J."/>
            <person name="Ladd B."/>
            <person name="Jarett J.K."/>
            <person name="Geller-Mcgrath D.E."/>
            <person name="Sieber C.M."/>
            <person name="Emerson J.B."/>
            <person name="Anantharaman K."/>
            <person name="Thomas B.C."/>
            <person name="Malmstrom R."/>
            <person name="Stieglmeier M."/>
            <person name="Klingl A."/>
            <person name="Woyke T."/>
            <person name="Ryan C.M."/>
            <person name="Banfield J.F."/>
        </authorList>
    </citation>
    <scope>NUCLEOTIDE SEQUENCE [LARGE SCALE GENOMIC DNA]</scope>
    <source>
        <strain evidence="5">CG11_big_fil_rev_8_21_14_0_20_40_15</strain>
    </source>
</reference>
<dbReference type="AlphaFoldDB" id="A0A2H0KRS6"/>
<organism evidence="5 6">
    <name type="scientific">Candidatus Portnoybacteria bacterium CG11_big_fil_rev_8_21_14_0_20_40_15</name>
    <dbReference type="NCBI Taxonomy" id="1974817"/>
    <lineage>
        <taxon>Bacteria</taxon>
        <taxon>Candidatus Portnoyibacteriota</taxon>
    </lineage>
</organism>
<evidence type="ECO:0000256" key="3">
    <source>
        <dbReference type="SAM" id="Phobius"/>
    </source>
</evidence>
<evidence type="ECO:0000313" key="5">
    <source>
        <dbReference type="EMBL" id="PIQ74849.1"/>
    </source>
</evidence>
<dbReference type="InterPro" id="IPR017853">
    <property type="entry name" value="GH"/>
</dbReference>
<keyword evidence="3" id="KW-1133">Transmembrane helix</keyword>